<keyword evidence="5 7" id="KW-1133">Transmembrane helix</keyword>
<accession>A0A9D1RRW1</accession>
<dbReference type="Proteomes" id="UP000824192">
    <property type="component" value="Unassembled WGS sequence"/>
</dbReference>
<keyword evidence="2" id="KW-0813">Transport</keyword>
<feature type="transmembrane region" description="Helical" evidence="7">
    <location>
        <begin position="97"/>
        <end position="124"/>
    </location>
</feature>
<keyword evidence="3" id="KW-1003">Cell membrane</keyword>
<comment type="subcellular location">
    <subcellularLocation>
        <location evidence="1">Cell membrane</location>
        <topology evidence="1">Multi-pass membrane protein</topology>
    </subcellularLocation>
</comment>
<dbReference type="PANTHER" id="PTHR42925:SF1">
    <property type="entry name" value="VIRULENCE FACTOR MVIN"/>
    <property type="match status" value="1"/>
</dbReference>
<name>A0A9D1RRW1_9FIRM</name>
<gene>
    <name evidence="8" type="ORF">H9868_00680</name>
</gene>
<feature type="transmembrane region" description="Helical" evidence="7">
    <location>
        <begin position="323"/>
        <end position="346"/>
    </location>
</feature>
<dbReference type="InterPro" id="IPR002528">
    <property type="entry name" value="MATE_fam"/>
</dbReference>
<proteinExistence type="predicted"/>
<feature type="transmembrane region" description="Helical" evidence="7">
    <location>
        <begin position="358"/>
        <end position="379"/>
    </location>
</feature>
<feature type="transmembrane region" description="Helical" evidence="7">
    <location>
        <begin position="417"/>
        <end position="439"/>
    </location>
</feature>
<reference evidence="8" key="2">
    <citation type="submission" date="2021-04" db="EMBL/GenBank/DDBJ databases">
        <authorList>
            <person name="Gilroy R."/>
        </authorList>
    </citation>
    <scope>NUCLEOTIDE SEQUENCE</scope>
    <source>
        <strain evidence="8">ChiGjej6B6-1540</strain>
    </source>
</reference>
<evidence type="ECO:0000256" key="7">
    <source>
        <dbReference type="SAM" id="Phobius"/>
    </source>
</evidence>
<feature type="transmembrane region" description="Helical" evidence="7">
    <location>
        <begin position="169"/>
        <end position="186"/>
    </location>
</feature>
<evidence type="ECO:0000256" key="3">
    <source>
        <dbReference type="ARBA" id="ARBA00022475"/>
    </source>
</evidence>
<reference evidence="8" key="1">
    <citation type="journal article" date="2021" name="PeerJ">
        <title>Extensive microbial diversity within the chicken gut microbiome revealed by metagenomics and culture.</title>
        <authorList>
            <person name="Gilroy R."/>
            <person name="Ravi A."/>
            <person name="Getino M."/>
            <person name="Pursley I."/>
            <person name="Horton D.L."/>
            <person name="Alikhan N.F."/>
            <person name="Baker D."/>
            <person name="Gharbi K."/>
            <person name="Hall N."/>
            <person name="Watson M."/>
            <person name="Adriaenssens E.M."/>
            <person name="Foster-Nyarko E."/>
            <person name="Jarju S."/>
            <person name="Secka A."/>
            <person name="Antonio M."/>
            <person name="Oren A."/>
            <person name="Chaudhuri R.R."/>
            <person name="La Ragione R."/>
            <person name="Hildebrand F."/>
            <person name="Pallen M.J."/>
        </authorList>
    </citation>
    <scope>NUCLEOTIDE SEQUENCE</scope>
    <source>
        <strain evidence="8">ChiGjej6B6-1540</strain>
    </source>
</reference>
<dbReference type="GO" id="GO:0005886">
    <property type="term" value="C:plasma membrane"/>
    <property type="evidence" value="ECO:0007669"/>
    <property type="project" value="UniProtKB-SubCell"/>
</dbReference>
<keyword evidence="4 7" id="KW-0812">Transmembrane</keyword>
<feature type="transmembrane region" description="Helical" evidence="7">
    <location>
        <begin position="391"/>
        <end position="411"/>
    </location>
</feature>
<protein>
    <submittedName>
        <fullName evidence="8">MATE family efflux transporter</fullName>
    </submittedName>
</protein>
<keyword evidence="6 7" id="KW-0472">Membrane</keyword>
<evidence type="ECO:0000256" key="6">
    <source>
        <dbReference type="ARBA" id="ARBA00023136"/>
    </source>
</evidence>
<dbReference type="GO" id="GO:0015297">
    <property type="term" value="F:antiporter activity"/>
    <property type="evidence" value="ECO:0007669"/>
    <property type="project" value="InterPro"/>
</dbReference>
<evidence type="ECO:0000256" key="4">
    <source>
        <dbReference type="ARBA" id="ARBA00022692"/>
    </source>
</evidence>
<feature type="transmembrane region" description="Helical" evidence="7">
    <location>
        <begin position="21"/>
        <end position="43"/>
    </location>
</feature>
<dbReference type="CDD" id="cd13134">
    <property type="entry name" value="MATE_like_8"/>
    <property type="match status" value="1"/>
</dbReference>
<evidence type="ECO:0000313" key="8">
    <source>
        <dbReference type="EMBL" id="HIW93034.1"/>
    </source>
</evidence>
<evidence type="ECO:0000313" key="9">
    <source>
        <dbReference type="Proteomes" id="UP000824192"/>
    </source>
</evidence>
<comment type="caution">
    <text evidence="8">The sequence shown here is derived from an EMBL/GenBank/DDBJ whole genome shotgun (WGS) entry which is preliminary data.</text>
</comment>
<dbReference type="GO" id="GO:0042910">
    <property type="term" value="F:xenobiotic transmembrane transporter activity"/>
    <property type="evidence" value="ECO:0007669"/>
    <property type="project" value="InterPro"/>
</dbReference>
<dbReference type="AlphaFoldDB" id="A0A9D1RRW1"/>
<sequence length="455" mass="49909">MAEDKEAGRVKIRGQNNILALTWPIFIELLLQMMVGNADQIMVGWHDPNGVGAIGNANQITNLVLLVFSVVCTAAMILISQYLGARDTRRVNQTYTASLLMNLVFGVVVSLVLIFLCPVIFRLMGVHQEIFEETCLYMRIIGGGMVFQSVYLTFTAFFRSSQMMKETMAISVGMNCLNIGGNYILINGLGPIPALGIAGAALSSDISRFVGVVVIAILFRKKFGPALSLRHLRPFPWDQFRRLLAIGLPTGGESLSYNGSQICIQSVCNLFAAYVVNTRVYANIFANVTYLFGSALSQACQVVTARLMGAGEPDRTDRNVKRALIISVAVSGVISVLLCVFCRPVYRLFTKDPDILLLAQTIMIIEIPLELGRAVNMVLCRALQACGDIRFPIGICILGAWLVAVGGGYVLGVVFDLGLAGLWIAMACDECMRALLFLWRWRQGGWRSRSLLTRN</sequence>
<feature type="transmembrane region" description="Helical" evidence="7">
    <location>
        <begin position="136"/>
        <end position="157"/>
    </location>
</feature>
<dbReference type="InterPro" id="IPR048279">
    <property type="entry name" value="MdtK-like"/>
</dbReference>
<evidence type="ECO:0000256" key="2">
    <source>
        <dbReference type="ARBA" id="ARBA00022448"/>
    </source>
</evidence>
<dbReference type="InterPro" id="IPR047135">
    <property type="entry name" value="YsiQ"/>
</dbReference>
<organism evidence="8 9">
    <name type="scientific">Candidatus Flavonifractor merdipullorum</name>
    <dbReference type="NCBI Taxonomy" id="2838590"/>
    <lineage>
        <taxon>Bacteria</taxon>
        <taxon>Bacillati</taxon>
        <taxon>Bacillota</taxon>
        <taxon>Clostridia</taxon>
        <taxon>Eubacteriales</taxon>
        <taxon>Oscillospiraceae</taxon>
        <taxon>Flavonifractor</taxon>
    </lineage>
</organism>
<dbReference type="PIRSF" id="PIRSF006603">
    <property type="entry name" value="DinF"/>
    <property type="match status" value="1"/>
</dbReference>
<evidence type="ECO:0000256" key="5">
    <source>
        <dbReference type="ARBA" id="ARBA00022989"/>
    </source>
</evidence>
<feature type="transmembrane region" description="Helical" evidence="7">
    <location>
        <begin position="63"/>
        <end position="85"/>
    </location>
</feature>
<feature type="transmembrane region" description="Helical" evidence="7">
    <location>
        <begin position="192"/>
        <end position="219"/>
    </location>
</feature>
<dbReference type="Pfam" id="PF01554">
    <property type="entry name" value="MatE"/>
    <property type="match status" value="2"/>
</dbReference>
<dbReference type="EMBL" id="DXGA01000016">
    <property type="protein sequence ID" value="HIW93034.1"/>
    <property type="molecule type" value="Genomic_DNA"/>
</dbReference>
<dbReference type="PANTHER" id="PTHR42925">
    <property type="entry name" value="MULTIDRUG AND TOXIN EFFLUX PROTEIN MATE FAMILY"/>
    <property type="match status" value="1"/>
</dbReference>
<dbReference type="NCBIfam" id="TIGR00797">
    <property type="entry name" value="matE"/>
    <property type="match status" value="1"/>
</dbReference>
<evidence type="ECO:0000256" key="1">
    <source>
        <dbReference type="ARBA" id="ARBA00004651"/>
    </source>
</evidence>